<dbReference type="EMBL" id="PCWR01000011">
    <property type="protein sequence ID" value="PIR07553.1"/>
    <property type="molecule type" value="Genomic_DNA"/>
</dbReference>
<protein>
    <submittedName>
        <fullName evidence="2">Uncharacterized protein</fullName>
    </submittedName>
</protein>
<sequence length="268" mass="30657">MKKKYFWGGAIIILGLLGASFIVLTSSKNKSPSLNEIKISDYNSDFFQFERKPIAPPLPLGVNPLDNEKNLTENLAKIYAQKLVKRNPNGPVNNNNQSQITVPSQNLAQEVLLDKLNQKFSFPQFSRADLKINEDNSLLGQQQYVKNLWVISQKNFRDSLNPDSNIRKVIFNFIDQKDSRDLQNYINVLALQIKDVKDLAVPSSWETFHLQALNLWQKEYTILSSILNMDSDSLKTILASQELINISQEESDLGVIFIQHLKDLTYKK</sequence>
<feature type="transmembrane region" description="Helical" evidence="1">
    <location>
        <begin position="6"/>
        <end position="24"/>
    </location>
</feature>
<comment type="caution">
    <text evidence="2">The sequence shown here is derived from an EMBL/GenBank/DDBJ whole genome shotgun (WGS) entry which is preliminary data.</text>
</comment>
<name>A0A2H0NF80_9BACT</name>
<dbReference type="Proteomes" id="UP000228867">
    <property type="component" value="Unassembled WGS sequence"/>
</dbReference>
<organism evidence="2 3">
    <name type="scientific">Candidatus Jorgensenbacteria bacterium CG11_big_fil_rev_8_21_14_0_20_38_23</name>
    <dbReference type="NCBI Taxonomy" id="1974594"/>
    <lineage>
        <taxon>Bacteria</taxon>
        <taxon>Candidatus Joergenseniibacteriota</taxon>
    </lineage>
</organism>
<gene>
    <name evidence="2" type="ORF">COV54_00440</name>
</gene>
<keyword evidence="1" id="KW-1133">Transmembrane helix</keyword>
<evidence type="ECO:0000313" key="3">
    <source>
        <dbReference type="Proteomes" id="UP000228867"/>
    </source>
</evidence>
<keyword evidence="1" id="KW-0812">Transmembrane</keyword>
<proteinExistence type="predicted"/>
<accession>A0A2H0NF80</accession>
<reference evidence="2 3" key="1">
    <citation type="submission" date="2017-09" db="EMBL/GenBank/DDBJ databases">
        <title>Depth-based differentiation of microbial function through sediment-hosted aquifers and enrichment of novel symbionts in the deep terrestrial subsurface.</title>
        <authorList>
            <person name="Probst A.J."/>
            <person name="Ladd B."/>
            <person name="Jarett J.K."/>
            <person name="Geller-Mcgrath D.E."/>
            <person name="Sieber C.M."/>
            <person name="Emerson J.B."/>
            <person name="Anantharaman K."/>
            <person name="Thomas B.C."/>
            <person name="Malmstrom R."/>
            <person name="Stieglmeier M."/>
            <person name="Klingl A."/>
            <person name="Woyke T."/>
            <person name="Ryan C.M."/>
            <person name="Banfield J.F."/>
        </authorList>
    </citation>
    <scope>NUCLEOTIDE SEQUENCE [LARGE SCALE GENOMIC DNA]</scope>
    <source>
        <strain evidence="2">CG11_big_fil_rev_8_21_14_0_20_38_23</strain>
    </source>
</reference>
<evidence type="ECO:0000313" key="2">
    <source>
        <dbReference type="EMBL" id="PIR07553.1"/>
    </source>
</evidence>
<keyword evidence="1" id="KW-0472">Membrane</keyword>
<dbReference type="AlphaFoldDB" id="A0A2H0NF80"/>
<evidence type="ECO:0000256" key="1">
    <source>
        <dbReference type="SAM" id="Phobius"/>
    </source>
</evidence>